<accession>A0A2M8LCK4</accession>
<reference evidence="3" key="1">
    <citation type="submission" date="2017-09" db="EMBL/GenBank/DDBJ databases">
        <title>Depth-based differentiation of microbial function through sediment-hosted aquifers and enrichment of novel symbionts in the deep terrestrial subsurface.</title>
        <authorList>
            <person name="Probst A.J."/>
            <person name="Ladd B."/>
            <person name="Jarett J.K."/>
            <person name="Geller-Mcgrath D.E."/>
            <person name="Sieber C.M.K."/>
            <person name="Emerson J.B."/>
            <person name="Anantharaman K."/>
            <person name="Thomas B.C."/>
            <person name="Malmstrom R."/>
            <person name="Stieglmeier M."/>
            <person name="Klingl A."/>
            <person name="Woyke T."/>
            <person name="Ryan C.M."/>
            <person name="Banfield J.F."/>
        </authorList>
    </citation>
    <scope>NUCLEOTIDE SEQUENCE [LARGE SCALE GENOMIC DNA]</scope>
</reference>
<keyword evidence="1" id="KW-1133">Transmembrane helix</keyword>
<evidence type="ECO:0008006" key="4">
    <source>
        <dbReference type="Google" id="ProtNLM"/>
    </source>
</evidence>
<proteinExistence type="predicted"/>
<comment type="caution">
    <text evidence="2">The sequence shown here is derived from an EMBL/GenBank/DDBJ whole genome shotgun (WGS) entry which is preliminary data.</text>
</comment>
<feature type="transmembrane region" description="Helical" evidence="1">
    <location>
        <begin position="21"/>
        <end position="39"/>
    </location>
</feature>
<keyword evidence="1" id="KW-0472">Membrane</keyword>
<dbReference type="EMBL" id="PFEQ01000009">
    <property type="protein sequence ID" value="PJE74337.1"/>
    <property type="molecule type" value="Genomic_DNA"/>
</dbReference>
<name>A0A2M8LCK4_9BACT</name>
<dbReference type="SUPFAM" id="SSF57884">
    <property type="entry name" value="Ada DNA repair protein, N-terminal domain (N-Ada 10)"/>
    <property type="match status" value="1"/>
</dbReference>
<gene>
    <name evidence="2" type="ORF">COV01_02460</name>
</gene>
<dbReference type="InterPro" id="IPR035451">
    <property type="entry name" value="Ada-like_dom_sf"/>
</dbReference>
<evidence type="ECO:0000313" key="2">
    <source>
        <dbReference type="EMBL" id="PJE74337.1"/>
    </source>
</evidence>
<evidence type="ECO:0000313" key="3">
    <source>
        <dbReference type="Proteomes" id="UP000228700"/>
    </source>
</evidence>
<organism evidence="2 3">
    <name type="scientific">Candidatus Taylorbacteria bacterium CG10_big_fil_rev_8_21_14_0_10_41_48</name>
    <dbReference type="NCBI Taxonomy" id="1975024"/>
    <lineage>
        <taxon>Bacteria</taxon>
        <taxon>Candidatus Tayloriibacteriota</taxon>
    </lineage>
</organism>
<protein>
    <recommendedName>
        <fullName evidence="4">Ada DNA repair metal-binding domain-containing protein</fullName>
    </recommendedName>
</protein>
<dbReference type="AlphaFoldDB" id="A0A2M8LCK4"/>
<evidence type="ECO:0000256" key="1">
    <source>
        <dbReference type="SAM" id="Phobius"/>
    </source>
</evidence>
<sequence>MILTDLKGKIKRYIGLLDRKDVYMTIIIALTAISAYILGRLSVLDTSSTSVTIENKAGVFSINQTTESTIKSTATVSDTSKNQGVYVASKSSTKYHLPTCSGAQRIAEANKIWFTSKVEAEKAGYTPAANCPGI</sequence>
<keyword evidence="1" id="KW-0812">Transmembrane</keyword>
<dbReference type="Gene3D" id="3.40.10.10">
    <property type="entry name" value="DNA Methylphosphotriester Repair Domain"/>
    <property type="match status" value="1"/>
</dbReference>
<dbReference type="Proteomes" id="UP000228700">
    <property type="component" value="Unassembled WGS sequence"/>
</dbReference>